<dbReference type="InterPro" id="IPR003959">
    <property type="entry name" value="ATPase_AAA_core"/>
</dbReference>
<dbReference type="Pfam" id="PF17872">
    <property type="entry name" value="AAA_lid_10"/>
    <property type="match status" value="1"/>
</dbReference>
<keyword evidence="3 6" id="KW-0235">DNA replication</keyword>
<dbReference type="InterPro" id="IPR001025">
    <property type="entry name" value="BAH_dom"/>
</dbReference>
<feature type="region of interest" description="Disordered" evidence="7">
    <location>
        <begin position="392"/>
        <end position="444"/>
    </location>
</feature>
<keyword evidence="10" id="KW-1185">Reference proteome</keyword>
<comment type="caution">
    <text evidence="9">The sequence shown here is derived from an EMBL/GenBank/DDBJ whole genome shotgun (WGS) entry which is preliminary data.</text>
</comment>
<dbReference type="SMART" id="SM00384">
    <property type="entry name" value="AT_hook"/>
    <property type="match status" value="3"/>
</dbReference>
<comment type="subunit">
    <text evidence="6">ORC is composed of six subunits.</text>
</comment>
<proteinExistence type="inferred from homology"/>
<keyword evidence="4 6" id="KW-0238">DNA-binding</keyword>
<dbReference type="InterPro" id="IPR041083">
    <property type="entry name" value="AAA_lid_10"/>
</dbReference>
<dbReference type="PANTHER" id="PTHR10763">
    <property type="entry name" value="CELL DIVISION CONTROL PROTEIN 6-RELATED"/>
    <property type="match status" value="1"/>
</dbReference>
<gene>
    <name evidence="9" type="ORF">RNJ44_03577</name>
</gene>
<sequence length="997" mass="113736">MARTQKDLEGWQILIMDENDQLIDYFEQKRPRRRRGNIQERKGKDQVYLKRAEDGILLSVGDSVVTKLQEGTGDGGICVIQDIRLNTLSNLVELWVFLYIKPEEIDPEIYLRELAPDFKADNQDSIKKEISQRISDKELFFSATLIEIKLEDIVEKAKIFNKDKWETIPQCDKEYTNTFVVQYACDPQAGRFMEIDINAESKHMYEWMPKKSLEYYKRITEPASPETKRQNTSATVIDLLESDERKSQENPSKLEKVVNEEEVLKETQKRRPGRPKKIKNEDIIESSTSSGTQISNSSSAVKKRGRPKLVSVDETNAITKSSMKTKKRRIEESTESFDLGNDNIDDVPINSSESEDLPDDNDDDFKIEEEISGDVNEESLLNDDDLVSEKELLEEEEEEEDDIIDDKDENNKRIKARGRPRKNNIDKGVTTANKAGGKAKKGTKGNTSTIYITGSVRKFTKKNVVRAKKGYTPFSKRYKSIDDIPDLMKLADFNQESTLNYFAKLGNRLKTNDGKEQVETIFSKIKKQLTSFHNKDEIVKSGNISDYLPARENEFASLYLSVYSAIESESATTIYIAGTPGVGKTLTVREVISDLQLASHQGEIPKFQYVEINGLKMVKPTDSYEFFWNKISGEELTWAAAMESLEFYFNKIPREKKRPIVVLLDELDALVTKSQDVMYNFFNWSTYENAKLIVISVANTMDLPEKQLGNKVSSRIGFTRIMFTGYTHEELKTIIKFRLQGLNNSCFYVDTKTGKAKLVAAEDKDEIPAGMKKVRLRITDDAIEIASRKVASVSGDARRALKVCKRAAEIAEKHYMAKYGYGYDGKAIIEKENEANELEAGNEPQIENDGDDEIQIVNINHIMKALNETINSNSITFISRLAFGAKVFIYALLNLMKKNSTLDQVLGDVIDEVKLLLDNNNSNKYLRNIQQNLFSSGGDDNPELRMKSWDYNINQLIEAGILSKQSMRNERMGTVRLMMAVEDVREAIEKDDIIREL</sequence>
<accession>A0ABR4NXD7</accession>
<reference evidence="9 10" key="1">
    <citation type="submission" date="2024-05" db="EMBL/GenBank/DDBJ databases">
        <title>Long read based assembly of the Candida bracarensis genome reveals expanded adhesin content.</title>
        <authorList>
            <person name="Marcet-Houben M."/>
            <person name="Ksiezopolska E."/>
            <person name="Gabaldon T."/>
        </authorList>
    </citation>
    <scope>NUCLEOTIDE SEQUENCE [LARGE SCALE GENOMIC DNA]</scope>
    <source>
        <strain evidence="9 10">CBM6</strain>
    </source>
</reference>
<feature type="compositionally biased region" description="Basic residues" evidence="7">
    <location>
        <begin position="413"/>
        <end position="422"/>
    </location>
</feature>
<dbReference type="Pfam" id="PF00004">
    <property type="entry name" value="AAA"/>
    <property type="match status" value="1"/>
</dbReference>
<dbReference type="Pfam" id="PF21312">
    <property type="entry name" value="WHD_ORC1"/>
    <property type="match status" value="1"/>
</dbReference>
<evidence type="ECO:0000256" key="7">
    <source>
        <dbReference type="SAM" id="MobiDB-lite"/>
    </source>
</evidence>
<dbReference type="SUPFAM" id="SSF52540">
    <property type="entry name" value="P-loop containing nucleoside triphosphate hydrolases"/>
    <property type="match status" value="1"/>
</dbReference>
<feature type="compositionally biased region" description="Acidic residues" evidence="7">
    <location>
        <begin position="392"/>
        <end position="408"/>
    </location>
</feature>
<dbReference type="SUPFAM" id="SSF82061">
    <property type="entry name" value="BAH domain"/>
    <property type="match status" value="1"/>
</dbReference>
<dbReference type="InterPro" id="IPR048867">
    <property type="entry name" value="WHD_ORC1"/>
</dbReference>
<evidence type="ECO:0000256" key="1">
    <source>
        <dbReference type="ARBA" id="ARBA00004123"/>
    </source>
</evidence>
<keyword evidence="6" id="KW-0067">ATP-binding</keyword>
<dbReference type="InterPro" id="IPR017956">
    <property type="entry name" value="AT_hook_DNA-bd_motif"/>
</dbReference>
<evidence type="ECO:0000313" key="10">
    <source>
        <dbReference type="Proteomes" id="UP001623330"/>
    </source>
</evidence>
<feature type="compositionally biased region" description="Basic and acidic residues" evidence="7">
    <location>
        <begin position="259"/>
        <end position="269"/>
    </location>
</feature>
<evidence type="ECO:0000259" key="8">
    <source>
        <dbReference type="PROSITE" id="PS51038"/>
    </source>
</evidence>
<comment type="subcellular location">
    <subcellularLocation>
        <location evidence="1 6">Nucleus</location>
    </subcellularLocation>
</comment>
<dbReference type="Proteomes" id="UP001623330">
    <property type="component" value="Unassembled WGS sequence"/>
</dbReference>
<dbReference type="SMART" id="SM00439">
    <property type="entry name" value="BAH"/>
    <property type="match status" value="1"/>
</dbReference>
<dbReference type="InterPro" id="IPR050311">
    <property type="entry name" value="ORC1/CDC6"/>
</dbReference>
<dbReference type="CDD" id="cd00009">
    <property type="entry name" value="AAA"/>
    <property type="match status" value="1"/>
</dbReference>
<evidence type="ECO:0000256" key="6">
    <source>
        <dbReference type="RuleBase" id="RU365058"/>
    </source>
</evidence>
<feature type="domain" description="BAH" evidence="8">
    <location>
        <begin position="56"/>
        <end position="196"/>
    </location>
</feature>
<dbReference type="PROSITE" id="PS51038">
    <property type="entry name" value="BAH"/>
    <property type="match status" value="1"/>
</dbReference>
<dbReference type="Gene3D" id="2.30.30.490">
    <property type="match status" value="1"/>
</dbReference>
<dbReference type="Pfam" id="PF01426">
    <property type="entry name" value="BAH"/>
    <property type="match status" value="1"/>
</dbReference>
<evidence type="ECO:0000256" key="4">
    <source>
        <dbReference type="ARBA" id="ARBA00023125"/>
    </source>
</evidence>
<feature type="compositionally biased region" description="Acidic residues" evidence="7">
    <location>
        <begin position="353"/>
        <end position="365"/>
    </location>
</feature>
<evidence type="ECO:0000313" key="9">
    <source>
        <dbReference type="EMBL" id="KAL3233537.1"/>
    </source>
</evidence>
<dbReference type="EMBL" id="JBEVYD010000004">
    <property type="protein sequence ID" value="KAL3233537.1"/>
    <property type="molecule type" value="Genomic_DNA"/>
</dbReference>
<keyword evidence="6" id="KW-0547">Nucleotide-binding</keyword>
<comment type="similarity">
    <text evidence="2 6">Belongs to the ORC1 family.</text>
</comment>
<dbReference type="PANTHER" id="PTHR10763:SF23">
    <property type="entry name" value="ORIGIN RECOGNITION COMPLEX SUBUNIT 1"/>
    <property type="match status" value="1"/>
</dbReference>
<dbReference type="Gene3D" id="3.40.50.300">
    <property type="entry name" value="P-loop containing nucleotide triphosphate hydrolases"/>
    <property type="match status" value="1"/>
</dbReference>
<evidence type="ECO:0000256" key="5">
    <source>
        <dbReference type="ARBA" id="ARBA00023242"/>
    </source>
</evidence>
<feature type="region of interest" description="Disordered" evidence="7">
    <location>
        <begin position="259"/>
        <end position="308"/>
    </location>
</feature>
<evidence type="ECO:0000256" key="3">
    <source>
        <dbReference type="ARBA" id="ARBA00022705"/>
    </source>
</evidence>
<keyword evidence="5 6" id="KW-0539">Nucleus</keyword>
<dbReference type="InterPro" id="IPR027417">
    <property type="entry name" value="P-loop_NTPase"/>
</dbReference>
<evidence type="ECO:0000256" key="2">
    <source>
        <dbReference type="ARBA" id="ARBA00008398"/>
    </source>
</evidence>
<protein>
    <recommendedName>
        <fullName evidence="6">Origin recognition complex subunit 1</fullName>
    </recommendedName>
</protein>
<feature type="region of interest" description="Disordered" evidence="7">
    <location>
        <begin position="320"/>
        <end position="365"/>
    </location>
</feature>
<organism evidence="9 10">
    <name type="scientific">Nakaseomyces bracarensis</name>
    <dbReference type="NCBI Taxonomy" id="273131"/>
    <lineage>
        <taxon>Eukaryota</taxon>
        <taxon>Fungi</taxon>
        <taxon>Dikarya</taxon>
        <taxon>Ascomycota</taxon>
        <taxon>Saccharomycotina</taxon>
        <taxon>Saccharomycetes</taxon>
        <taxon>Saccharomycetales</taxon>
        <taxon>Saccharomycetaceae</taxon>
        <taxon>Nakaseomyces</taxon>
    </lineage>
</organism>
<feature type="compositionally biased region" description="Low complexity" evidence="7">
    <location>
        <begin position="286"/>
        <end position="299"/>
    </location>
</feature>
<dbReference type="InterPro" id="IPR043151">
    <property type="entry name" value="BAH_sf"/>
</dbReference>
<dbReference type="Gene3D" id="1.10.8.60">
    <property type="match status" value="1"/>
</dbReference>
<dbReference type="InterPro" id="IPR003593">
    <property type="entry name" value="AAA+_ATPase"/>
</dbReference>
<feature type="compositionally biased region" description="Low complexity" evidence="7">
    <location>
        <begin position="427"/>
        <end position="436"/>
    </location>
</feature>
<comment type="function">
    <text evidence="6">Component of the origin recognition complex (ORC) that binds origins of replication. DNA-binding is ATP-dependent, however specific DNA sequences that define origins of replication have not been identified so far. ORC is required to assemble the pre-replication complex necessary to initiate DNA replication.</text>
</comment>
<dbReference type="SMART" id="SM00382">
    <property type="entry name" value="AAA"/>
    <property type="match status" value="1"/>
</dbReference>
<name>A0ABR4NXD7_9SACH</name>